<feature type="region of interest" description="Disordered" evidence="1">
    <location>
        <begin position="56"/>
        <end position="132"/>
    </location>
</feature>
<organism evidence="2 3">
    <name type="scientific">Roseicella aerolata</name>
    <dbReference type="NCBI Taxonomy" id="2883479"/>
    <lineage>
        <taxon>Bacteria</taxon>
        <taxon>Pseudomonadati</taxon>
        <taxon>Pseudomonadota</taxon>
        <taxon>Alphaproteobacteria</taxon>
        <taxon>Acetobacterales</taxon>
        <taxon>Roseomonadaceae</taxon>
        <taxon>Roseicella</taxon>
    </lineage>
</organism>
<keyword evidence="3" id="KW-1185">Reference proteome</keyword>
<dbReference type="EMBL" id="JAJAQI010000035">
    <property type="protein sequence ID" value="MCB4823999.1"/>
    <property type="molecule type" value="Genomic_DNA"/>
</dbReference>
<dbReference type="RefSeq" id="WP_226611392.1">
    <property type="nucleotide sequence ID" value="NZ_JAJAQI010000035.1"/>
</dbReference>
<evidence type="ECO:0000313" key="2">
    <source>
        <dbReference type="EMBL" id="MCB4823999.1"/>
    </source>
</evidence>
<evidence type="ECO:0000256" key="1">
    <source>
        <dbReference type="SAM" id="MobiDB-lite"/>
    </source>
</evidence>
<feature type="compositionally biased region" description="Basic and acidic residues" evidence="1">
    <location>
        <begin position="99"/>
        <end position="110"/>
    </location>
</feature>
<sequence>MTASKDQTCEPDLDGLAEAWIALWQTELAALAAEPEVAAAWRQALGLGAAWLHAAQPAPAAAAPGDAPASTPGAKAAGAPPGLRPGDALGGEDAAAQRARIDALERRLAALERGPAGGDADRRGPRRRRPPA</sequence>
<accession>A0A9X1IG14</accession>
<comment type="caution">
    <text evidence="2">The sequence shown here is derived from an EMBL/GenBank/DDBJ whole genome shotgun (WGS) entry which is preliminary data.</text>
</comment>
<evidence type="ECO:0000313" key="3">
    <source>
        <dbReference type="Proteomes" id="UP001139311"/>
    </source>
</evidence>
<proteinExistence type="predicted"/>
<protein>
    <submittedName>
        <fullName evidence="2">Uncharacterized protein</fullName>
    </submittedName>
</protein>
<name>A0A9X1IG14_9PROT</name>
<feature type="compositionally biased region" description="Low complexity" evidence="1">
    <location>
        <begin position="56"/>
        <end position="87"/>
    </location>
</feature>
<reference evidence="2" key="1">
    <citation type="submission" date="2021-10" db="EMBL/GenBank/DDBJ databases">
        <title>Roseicella aerolatum sp. nov., isolated from aerosols of e-waste dismantling site.</title>
        <authorList>
            <person name="Qin T."/>
        </authorList>
    </citation>
    <scope>NUCLEOTIDE SEQUENCE</scope>
    <source>
        <strain evidence="2">GB24</strain>
    </source>
</reference>
<dbReference type="AlphaFoldDB" id="A0A9X1IG14"/>
<dbReference type="Proteomes" id="UP001139311">
    <property type="component" value="Unassembled WGS sequence"/>
</dbReference>
<gene>
    <name evidence="2" type="ORF">LHA35_19910</name>
</gene>